<dbReference type="AlphaFoldDB" id="A0A7X2PB18"/>
<keyword evidence="3" id="KW-1185">Reference proteome</keyword>
<dbReference type="PANTHER" id="PTHR34404">
    <property type="entry name" value="REGULATORY PROTEIN, FMDB FAMILY"/>
    <property type="match status" value="1"/>
</dbReference>
<dbReference type="SMART" id="SM00834">
    <property type="entry name" value="CxxC_CXXC_SSSS"/>
    <property type="match status" value="1"/>
</dbReference>
<evidence type="ECO:0000313" key="2">
    <source>
        <dbReference type="EMBL" id="MSU05621.1"/>
    </source>
</evidence>
<reference evidence="2 3" key="1">
    <citation type="submission" date="2019-08" db="EMBL/GenBank/DDBJ databases">
        <title>In-depth cultivation of the pig gut microbiome towards novel bacterial diversity and tailored functional studies.</title>
        <authorList>
            <person name="Wylensek D."/>
            <person name="Hitch T.C.A."/>
            <person name="Clavel T."/>
        </authorList>
    </citation>
    <scope>NUCLEOTIDE SEQUENCE [LARGE SCALE GENOMIC DNA]</scope>
    <source>
        <strain evidence="2 3">NM-380-WT-3C1</strain>
    </source>
</reference>
<evidence type="ECO:0000313" key="3">
    <source>
        <dbReference type="Proteomes" id="UP000460549"/>
    </source>
</evidence>
<sequence>MPIYNYRCKNCHKEFELQRSFSDAPLEDCPYCGAKKSINKIYSDVAVVYHGSGYYCTDNPHSGSCNCDHCKH</sequence>
<dbReference type="NCBIfam" id="TIGR02605">
    <property type="entry name" value="CxxC_CxxC_SSSS"/>
    <property type="match status" value="1"/>
</dbReference>
<accession>A0A7X2PB18</accession>
<feature type="domain" description="Putative regulatory protein FmdB zinc ribbon" evidence="1">
    <location>
        <begin position="1"/>
        <end position="43"/>
    </location>
</feature>
<evidence type="ECO:0000259" key="1">
    <source>
        <dbReference type="SMART" id="SM00834"/>
    </source>
</evidence>
<name>A0A7X2PB18_9SPIO</name>
<dbReference type="InterPro" id="IPR013429">
    <property type="entry name" value="Regulatory_FmdB_Zinc_ribbon"/>
</dbReference>
<comment type="caution">
    <text evidence="2">The sequence shown here is derived from an EMBL/GenBank/DDBJ whole genome shotgun (WGS) entry which is preliminary data.</text>
</comment>
<organism evidence="2 3">
    <name type="scientific">Bullifex porci</name>
    <dbReference type="NCBI Taxonomy" id="2606638"/>
    <lineage>
        <taxon>Bacteria</taxon>
        <taxon>Pseudomonadati</taxon>
        <taxon>Spirochaetota</taxon>
        <taxon>Spirochaetia</taxon>
        <taxon>Spirochaetales</taxon>
        <taxon>Spirochaetaceae</taxon>
        <taxon>Bullifex</taxon>
    </lineage>
</organism>
<protein>
    <submittedName>
        <fullName evidence="2">Zinc ribbon domain-containing protein</fullName>
    </submittedName>
</protein>
<gene>
    <name evidence="2" type="ORF">FYJ80_02340</name>
</gene>
<dbReference type="Pfam" id="PF09723">
    <property type="entry name" value="Zn_ribbon_8"/>
    <property type="match status" value="1"/>
</dbReference>
<dbReference type="EMBL" id="VUNN01000003">
    <property type="protein sequence ID" value="MSU05621.1"/>
    <property type="molecule type" value="Genomic_DNA"/>
</dbReference>
<dbReference type="Proteomes" id="UP000460549">
    <property type="component" value="Unassembled WGS sequence"/>
</dbReference>
<dbReference type="PANTHER" id="PTHR34404:SF2">
    <property type="entry name" value="CONSERVED SERINE RICH PROTEIN"/>
    <property type="match status" value="1"/>
</dbReference>
<dbReference type="RefSeq" id="WP_154424524.1">
    <property type="nucleotide sequence ID" value="NZ_JAQYGB010000061.1"/>
</dbReference>
<dbReference type="Gene3D" id="2.20.28.30">
    <property type="entry name" value="RNA polymerase ii, chain L"/>
    <property type="match status" value="1"/>
</dbReference>
<proteinExistence type="predicted"/>